<evidence type="ECO:0000259" key="2">
    <source>
        <dbReference type="Pfam" id="PF23210"/>
    </source>
</evidence>
<dbReference type="PANTHER" id="PTHR23120">
    <property type="entry name" value="MAESTRO-RELATED HEAT DOMAIN-CONTAINING"/>
    <property type="match status" value="1"/>
</dbReference>
<dbReference type="InterPro" id="IPR056282">
    <property type="entry name" value="MROH2B-like_N_HEAT"/>
</dbReference>
<evidence type="ECO:0008006" key="6">
    <source>
        <dbReference type="Google" id="ProtNLM"/>
    </source>
</evidence>
<feature type="domain" description="MROH2B-like N-terminal HEAT-repeats" evidence="3">
    <location>
        <begin position="1"/>
        <end position="83"/>
    </location>
</feature>
<reference evidence="4" key="1">
    <citation type="submission" date="2023-07" db="EMBL/GenBank/DDBJ databases">
        <authorList>
            <person name="Stuckert A."/>
        </authorList>
    </citation>
    <scope>NUCLEOTIDE SEQUENCE</scope>
</reference>
<feature type="domain" description="MROH2B-like HEAT-repeats" evidence="2">
    <location>
        <begin position="86"/>
        <end position="118"/>
    </location>
</feature>
<sequence>MLPMLGMVKQDPVKAVFCVALQHFSESILEYLANLDKAPDPTVRKDTFSGDLYSAHDVLFNNWLQNRESKVRLAVVEALGPMSHLLPNEKLEEQLSRLLPGILSLYKKNVEPYYVTKLFLFSGSLLPSPLSVRQPPPSFDRLSIVCVRSWESAVGNESRTLEPQIESVLSVLHNQICSSTDAATQMLVRNRNEVLRCFTVLASSFPDNLLSFLLPKLETSNPKVRVGTLVILKQVINSAASVMEVKKPLILTAVRASLQDGSNQVRKAMVQLISTMAHHGYLEQPGGEVMLDYIIRLCCVSAENSQRRQSTEPEGVTEESVRRISINTLYLISTTVERMSNEDDDDRRSGTIFYSVP</sequence>
<gene>
    <name evidence="4" type="ORF">RIMI_LOCUS8374867</name>
</gene>
<dbReference type="Pfam" id="PF23221">
    <property type="entry name" value="HEAT_MROH2B_1st"/>
    <property type="match status" value="1"/>
</dbReference>
<dbReference type="Proteomes" id="UP001176940">
    <property type="component" value="Unassembled WGS sequence"/>
</dbReference>
<dbReference type="Gene3D" id="1.25.10.10">
    <property type="entry name" value="Leucine-rich Repeat Variant"/>
    <property type="match status" value="1"/>
</dbReference>
<evidence type="ECO:0000313" key="4">
    <source>
        <dbReference type="EMBL" id="CAJ0940214.1"/>
    </source>
</evidence>
<dbReference type="InterPro" id="IPR055408">
    <property type="entry name" value="HEAT_MROH2B-like"/>
</dbReference>
<comment type="caution">
    <text evidence="4">The sequence shown here is derived from an EMBL/GenBank/DDBJ whole genome shotgun (WGS) entry which is preliminary data.</text>
</comment>
<evidence type="ECO:0000256" key="1">
    <source>
        <dbReference type="ARBA" id="ARBA00022737"/>
    </source>
</evidence>
<dbReference type="InterPro" id="IPR045206">
    <property type="entry name" value="Maestro_heat-like_prot"/>
</dbReference>
<dbReference type="PANTHER" id="PTHR23120:SF0">
    <property type="entry name" value="MAESTRO HEAT-LIKE REPEAT FAMILY MEMBER 1"/>
    <property type="match status" value="1"/>
</dbReference>
<dbReference type="InterPro" id="IPR011989">
    <property type="entry name" value="ARM-like"/>
</dbReference>
<protein>
    <recommendedName>
        <fullName evidence="6">Cullin-associated and neddylation-dissociated protein 1</fullName>
    </recommendedName>
</protein>
<dbReference type="InterPro" id="IPR016024">
    <property type="entry name" value="ARM-type_fold"/>
</dbReference>
<organism evidence="4 5">
    <name type="scientific">Ranitomeya imitator</name>
    <name type="common">mimic poison frog</name>
    <dbReference type="NCBI Taxonomy" id="111125"/>
    <lineage>
        <taxon>Eukaryota</taxon>
        <taxon>Metazoa</taxon>
        <taxon>Chordata</taxon>
        <taxon>Craniata</taxon>
        <taxon>Vertebrata</taxon>
        <taxon>Euteleostomi</taxon>
        <taxon>Amphibia</taxon>
        <taxon>Batrachia</taxon>
        <taxon>Anura</taxon>
        <taxon>Neobatrachia</taxon>
        <taxon>Hyloidea</taxon>
        <taxon>Dendrobatidae</taxon>
        <taxon>Dendrobatinae</taxon>
        <taxon>Ranitomeya</taxon>
    </lineage>
</organism>
<keyword evidence="1" id="KW-0677">Repeat</keyword>
<evidence type="ECO:0000259" key="3">
    <source>
        <dbReference type="Pfam" id="PF23221"/>
    </source>
</evidence>
<feature type="domain" description="MROH2B-like HEAT-repeats" evidence="2">
    <location>
        <begin position="151"/>
        <end position="341"/>
    </location>
</feature>
<dbReference type="EMBL" id="CAUEEQ010016568">
    <property type="protein sequence ID" value="CAJ0940214.1"/>
    <property type="molecule type" value="Genomic_DNA"/>
</dbReference>
<keyword evidence="5" id="KW-1185">Reference proteome</keyword>
<dbReference type="SUPFAM" id="SSF48371">
    <property type="entry name" value="ARM repeat"/>
    <property type="match status" value="1"/>
</dbReference>
<accession>A0ABN9LG64</accession>
<proteinExistence type="predicted"/>
<name>A0ABN9LG64_9NEOB</name>
<evidence type="ECO:0000313" key="5">
    <source>
        <dbReference type="Proteomes" id="UP001176940"/>
    </source>
</evidence>
<dbReference type="Pfam" id="PF23210">
    <property type="entry name" value="HEAT_Maestro_2"/>
    <property type="match status" value="2"/>
</dbReference>